<keyword evidence="2 6" id="KW-0812">Transmembrane</keyword>
<evidence type="ECO:0000256" key="6">
    <source>
        <dbReference type="SAM" id="Phobius"/>
    </source>
</evidence>
<keyword evidence="4 6" id="KW-0472">Membrane</keyword>
<comment type="similarity">
    <text evidence="5">Belongs to the SAT4 family.</text>
</comment>
<feature type="transmembrane region" description="Helical" evidence="6">
    <location>
        <begin position="147"/>
        <end position="169"/>
    </location>
</feature>
<comment type="subcellular location">
    <subcellularLocation>
        <location evidence="1">Membrane</location>
        <topology evidence="1">Multi-pass membrane protein</topology>
    </subcellularLocation>
</comment>
<dbReference type="PANTHER" id="PTHR33048">
    <property type="entry name" value="PTH11-LIKE INTEGRAL MEMBRANE PROTEIN (AFU_ORTHOLOGUE AFUA_5G11245)"/>
    <property type="match status" value="1"/>
</dbReference>
<evidence type="ECO:0000256" key="3">
    <source>
        <dbReference type="ARBA" id="ARBA00022989"/>
    </source>
</evidence>
<feature type="domain" description="Rhodopsin" evidence="7">
    <location>
        <begin position="165"/>
        <end position="425"/>
    </location>
</feature>
<reference evidence="8" key="1">
    <citation type="submission" date="2018-07" db="EMBL/GenBank/DDBJ databases">
        <authorList>
            <person name="Quirk P.G."/>
            <person name="Krulwich T.A."/>
        </authorList>
    </citation>
    <scope>NUCLEOTIDE SEQUENCE</scope>
    <source>
        <strain evidence="8">96224</strain>
    </source>
</reference>
<feature type="transmembrane region" description="Helical" evidence="6">
    <location>
        <begin position="329"/>
        <end position="351"/>
    </location>
</feature>
<dbReference type="PANTHER" id="PTHR33048:SF47">
    <property type="entry name" value="INTEGRAL MEMBRANE PROTEIN-RELATED"/>
    <property type="match status" value="1"/>
</dbReference>
<sequence length="459" mass="51022">MAATTAIRSEIIPRAKRCLEHCTRDNALFQELAQRWTSNAGERMIRRFSFGAARCSKISFGSAKGRRQAALRTQRINPTLSLHLARCSAVIVRTLSCAETHSRVVPSPSDVYYRSRHLVAVPRLLFLLHDVFFHMAYNYLSSGFGPILLLSACSILAFTWIFSLIRIFVRIHILQLWRIEDWLFLISLVSFTLLVVATIVSVLYGNGQLIRDIRPRDISSAVQASTQPSIVSFLLTFSQSWIYTRILYTETTIFTRLSVACFLLQLAPRNRRYRLTIIYTLVFATSAGTLLLLANIFPCIPDFHIPGKSEATQSAGLCIPLRLFPLLTVIHASIGTVADIILALLPTAIVYHLPISLQQKITICVLLGLGLLAGLTNLVRIACILSAATDAEILYASTYVTLWNMVEPATAVVCLSLSVFRPLFHHRGSVETEVSGKDLKDKDPESLVIPPSCLASHPA</sequence>
<evidence type="ECO:0000256" key="2">
    <source>
        <dbReference type="ARBA" id="ARBA00022692"/>
    </source>
</evidence>
<proteinExistence type="inferred from homology"/>
<feature type="non-terminal residue" evidence="8">
    <location>
        <position position="459"/>
    </location>
</feature>
<keyword evidence="3 6" id="KW-1133">Transmembrane helix</keyword>
<evidence type="ECO:0000256" key="4">
    <source>
        <dbReference type="ARBA" id="ARBA00023136"/>
    </source>
</evidence>
<evidence type="ECO:0000259" key="7">
    <source>
        <dbReference type="Pfam" id="PF20684"/>
    </source>
</evidence>
<dbReference type="GO" id="GO:0016020">
    <property type="term" value="C:membrane"/>
    <property type="evidence" value="ECO:0007669"/>
    <property type="project" value="UniProtKB-SubCell"/>
</dbReference>
<evidence type="ECO:0000256" key="5">
    <source>
        <dbReference type="ARBA" id="ARBA00038359"/>
    </source>
</evidence>
<protein>
    <submittedName>
        <fullName evidence="8">BgtA-20309</fullName>
    </submittedName>
</protein>
<feature type="transmembrane region" description="Helical" evidence="6">
    <location>
        <begin position="181"/>
        <end position="204"/>
    </location>
</feature>
<dbReference type="EMBL" id="UIGY01000079">
    <property type="protein sequence ID" value="SUZ10370.1"/>
    <property type="molecule type" value="Genomic_DNA"/>
</dbReference>
<name>A0A381LA05_BLUGR</name>
<accession>A0A381LA05</accession>
<dbReference type="OrthoDB" id="3897607at2759"/>
<dbReference type="Pfam" id="PF20684">
    <property type="entry name" value="Fung_rhodopsin"/>
    <property type="match status" value="1"/>
</dbReference>
<gene>
    <name evidence="8" type="ORF">BGT96224V2_LOCUS3554</name>
</gene>
<feature type="transmembrane region" description="Helical" evidence="6">
    <location>
        <begin position="242"/>
        <end position="264"/>
    </location>
</feature>
<evidence type="ECO:0000313" key="8">
    <source>
        <dbReference type="EMBL" id="SUZ10370.1"/>
    </source>
</evidence>
<feature type="transmembrane region" description="Helical" evidence="6">
    <location>
        <begin position="363"/>
        <end position="388"/>
    </location>
</feature>
<evidence type="ECO:0000256" key="1">
    <source>
        <dbReference type="ARBA" id="ARBA00004141"/>
    </source>
</evidence>
<feature type="transmembrane region" description="Helical" evidence="6">
    <location>
        <begin position="276"/>
        <end position="297"/>
    </location>
</feature>
<dbReference type="AlphaFoldDB" id="A0A381LA05"/>
<feature type="transmembrane region" description="Helical" evidence="6">
    <location>
        <begin position="400"/>
        <end position="420"/>
    </location>
</feature>
<feature type="transmembrane region" description="Helical" evidence="6">
    <location>
        <begin position="124"/>
        <end position="141"/>
    </location>
</feature>
<dbReference type="InterPro" id="IPR049326">
    <property type="entry name" value="Rhodopsin_dom_fungi"/>
</dbReference>
<dbReference type="InterPro" id="IPR052337">
    <property type="entry name" value="SAT4-like"/>
</dbReference>
<organism evidence="8">
    <name type="scientific">Blumeria graminis f. sp. tritici 96224</name>
    <dbReference type="NCBI Taxonomy" id="1268274"/>
    <lineage>
        <taxon>Eukaryota</taxon>
        <taxon>Fungi</taxon>
        <taxon>Dikarya</taxon>
        <taxon>Ascomycota</taxon>
        <taxon>Pezizomycotina</taxon>
        <taxon>Leotiomycetes</taxon>
        <taxon>Erysiphales</taxon>
        <taxon>Erysiphaceae</taxon>
        <taxon>Blumeria</taxon>
    </lineage>
</organism>